<dbReference type="PANTHER" id="PTHR34978:SF3">
    <property type="entry name" value="SLR0241 PROTEIN"/>
    <property type="match status" value="1"/>
</dbReference>
<keyword evidence="1" id="KW-0472">Membrane</keyword>
<proteinExistence type="predicted"/>
<keyword evidence="4" id="KW-1185">Reference proteome</keyword>
<feature type="transmembrane region" description="Helical" evidence="1">
    <location>
        <begin position="34"/>
        <end position="51"/>
    </location>
</feature>
<name>A0A1H6KHV1_9FLAO</name>
<dbReference type="InterPro" id="IPR052173">
    <property type="entry name" value="Beta-lactam_resp_regulator"/>
</dbReference>
<dbReference type="EMBL" id="FNXE01000013">
    <property type="protein sequence ID" value="SEH75135.1"/>
    <property type="molecule type" value="Genomic_DNA"/>
</dbReference>
<sequence>MVVYLLQITFLWCIFSTIYYFVLSNKSMFQFNRWYLLVTFAGSLTIPLIPFNEIFGGAFSVNNVSLPQTILLTELVIDQNTSTIFQFDWILVIKILFGIGTAFFLFRFFRELIKIKRLRQQAEKVIYDDLLVCKIPHNQQVFSFGKTIFIDRDLFETINKNDSIWIHEKTHIRQWHSADVLLVEICKVFLWFHPMIYIYERHIKMNHEYLADEAVLKQTNDVKSYQCQLLDYLENTNSSLASTFNFKLTQKRFIMMKSKTNRLSKTTAKMFAIFTVVAMGSFIACNDIDTEDPITNVEQKVQADEVFKFVEQKAKPKEGFQNFMQNFINTFDTETIIFNDTIVSTRLKFIVEKDGSLSNIEAVGSNNQDISTEAIRVLKSMPDWIPAQHEGKVVRSTFTLPIKVRAN</sequence>
<dbReference type="InterPro" id="IPR008756">
    <property type="entry name" value="Peptidase_M56"/>
</dbReference>
<evidence type="ECO:0000259" key="2">
    <source>
        <dbReference type="Pfam" id="PF05569"/>
    </source>
</evidence>
<feature type="transmembrane region" description="Helical" evidence="1">
    <location>
        <begin position="89"/>
        <end position="109"/>
    </location>
</feature>
<accession>A0A1H6KHV1</accession>
<protein>
    <submittedName>
        <fullName evidence="3">Signal transducer regulating beta-lactamase production, contains metallopeptidase domain</fullName>
    </submittedName>
</protein>
<dbReference type="PANTHER" id="PTHR34978">
    <property type="entry name" value="POSSIBLE SENSOR-TRANSDUCER PROTEIN BLAR"/>
    <property type="match status" value="1"/>
</dbReference>
<keyword evidence="1" id="KW-1133">Transmembrane helix</keyword>
<evidence type="ECO:0000313" key="3">
    <source>
        <dbReference type="EMBL" id="SEH75135.1"/>
    </source>
</evidence>
<keyword evidence="1" id="KW-0812">Transmembrane</keyword>
<feature type="domain" description="Peptidase M56" evidence="2">
    <location>
        <begin position="86"/>
        <end position="254"/>
    </location>
</feature>
<dbReference type="AlphaFoldDB" id="A0A1H6KHV1"/>
<organism evidence="3 4">
    <name type="scientific">Paenimyroides marinum</name>
    <dbReference type="NCBI Taxonomy" id="1159016"/>
    <lineage>
        <taxon>Bacteria</taxon>
        <taxon>Pseudomonadati</taxon>
        <taxon>Bacteroidota</taxon>
        <taxon>Flavobacteriia</taxon>
        <taxon>Flavobacteriales</taxon>
        <taxon>Flavobacteriaceae</taxon>
        <taxon>Paenimyroides</taxon>
    </lineage>
</organism>
<evidence type="ECO:0000313" key="4">
    <source>
        <dbReference type="Proteomes" id="UP000199634"/>
    </source>
</evidence>
<dbReference type="STRING" id="1159016.SAMN02927937_01218"/>
<gene>
    <name evidence="3" type="ORF">SAMN02927937_01218</name>
</gene>
<dbReference type="Gene3D" id="3.30.1150.10">
    <property type="match status" value="1"/>
</dbReference>
<dbReference type="Pfam" id="PF05569">
    <property type="entry name" value="Peptidase_M56"/>
    <property type="match status" value="1"/>
</dbReference>
<dbReference type="Proteomes" id="UP000199634">
    <property type="component" value="Unassembled WGS sequence"/>
</dbReference>
<feature type="transmembrane region" description="Helical" evidence="1">
    <location>
        <begin position="6"/>
        <end position="22"/>
    </location>
</feature>
<dbReference type="OrthoDB" id="1522859at2"/>
<dbReference type="RefSeq" id="WP_091097430.1">
    <property type="nucleotide sequence ID" value="NZ_FNXE01000013.1"/>
</dbReference>
<reference evidence="3 4" key="1">
    <citation type="submission" date="2016-10" db="EMBL/GenBank/DDBJ databases">
        <authorList>
            <person name="de Groot N.N."/>
        </authorList>
    </citation>
    <scope>NUCLEOTIDE SEQUENCE [LARGE SCALE GENOMIC DNA]</scope>
    <source>
        <strain evidence="3 4">CGMCC 1.10825</strain>
    </source>
</reference>
<dbReference type="SUPFAM" id="SSF74653">
    <property type="entry name" value="TolA/TonB C-terminal domain"/>
    <property type="match status" value="1"/>
</dbReference>
<evidence type="ECO:0000256" key="1">
    <source>
        <dbReference type="SAM" id="Phobius"/>
    </source>
</evidence>